<dbReference type="InterPro" id="IPR055392">
    <property type="entry name" value="BROMI_C"/>
</dbReference>
<dbReference type="EMBL" id="BFAA01016248">
    <property type="protein sequence ID" value="GCB75070.1"/>
    <property type="molecule type" value="Genomic_DNA"/>
</dbReference>
<comment type="caution">
    <text evidence="2">The sequence shown here is derived from an EMBL/GenBank/DDBJ whole genome shotgun (WGS) entry which is preliminary data.</text>
</comment>
<dbReference type="Pfam" id="PF23440">
    <property type="entry name" value="BROMI_C"/>
    <property type="match status" value="1"/>
</dbReference>
<proteinExistence type="predicted"/>
<protein>
    <recommendedName>
        <fullName evidence="1">BROMI C-terminal Rab TBC-like domain-containing protein</fullName>
    </recommendedName>
</protein>
<name>A0A401PPJ0_SCYTO</name>
<evidence type="ECO:0000313" key="3">
    <source>
        <dbReference type="Proteomes" id="UP000288216"/>
    </source>
</evidence>
<feature type="domain" description="BROMI C-terminal Rab TBC-like" evidence="1">
    <location>
        <begin position="1"/>
        <end position="53"/>
    </location>
</feature>
<organism evidence="2 3">
    <name type="scientific">Scyliorhinus torazame</name>
    <name type="common">Cloudy catshark</name>
    <name type="synonym">Catulus torazame</name>
    <dbReference type="NCBI Taxonomy" id="75743"/>
    <lineage>
        <taxon>Eukaryota</taxon>
        <taxon>Metazoa</taxon>
        <taxon>Chordata</taxon>
        <taxon>Craniata</taxon>
        <taxon>Vertebrata</taxon>
        <taxon>Chondrichthyes</taxon>
        <taxon>Elasmobranchii</taxon>
        <taxon>Galeomorphii</taxon>
        <taxon>Galeoidea</taxon>
        <taxon>Carcharhiniformes</taxon>
        <taxon>Scyliorhinidae</taxon>
        <taxon>Scyliorhinus</taxon>
    </lineage>
</organism>
<feature type="non-terminal residue" evidence="2">
    <location>
        <position position="1"/>
    </location>
</feature>
<dbReference type="STRING" id="75743.A0A401PPJ0"/>
<gene>
    <name evidence="2" type="ORF">scyTo_0020316</name>
</gene>
<keyword evidence="3" id="KW-1185">Reference proteome</keyword>
<sequence>CYLREPLKNLALKQDNEFNKMLKNSEKQTGWLGNCKKHFCKIMTSKPDIIKGNSKYTDTNLL</sequence>
<accession>A0A401PPJ0</accession>
<evidence type="ECO:0000259" key="1">
    <source>
        <dbReference type="Pfam" id="PF23440"/>
    </source>
</evidence>
<evidence type="ECO:0000313" key="2">
    <source>
        <dbReference type="EMBL" id="GCB75070.1"/>
    </source>
</evidence>
<dbReference type="AlphaFoldDB" id="A0A401PPJ0"/>
<reference evidence="2 3" key="1">
    <citation type="journal article" date="2018" name="Nat. Ecol. Evol.">
        <title>Shark genomes provide insights into elasmobranch evolution and the origin of vertebrates.</title>
        <authorList>
            <person name="Hara Y"/>
            <person name="Yamaguchi K"/>
            <person name="Onimaru K"/>
            <person name="Kadota M"/>
            <person name="Koyanagi M"/>
            <person name="Keeley SD"/>
            <person name="Tatsumi K"/>
            <person name="Tanaka K"/>
            <person name="Motone F"/>
            <person name="Kageyama Y"/>
            <person name="Nozu R"/>
            <person name="Adachi N"/>
            <person name="Nishimura O"/>
            <person name="Nakagawa R"/>
            <person name="Tanegashima C"/>
            <person name="Kiyatake I"/>
            <person name="Matsumoto R"/>
            <person name="Murakumo K"/>
            <person name="Nishida K"/>
            <person name="Terakita A"/>
            <person name="Kuratani S"/>
            <person name="Sato K"/>
            <person name="Hyodo S Kuraku.S."/>
        </authorList>
    </citation>
    <scope>NUCLEOTIDE SEQUENCE [LARGE SCALE GENOMIC DNA]</scope>
</reference>
<dbReference type="Proteomes" id="UP000288216">
    <property type="component" value="Unassembled WGS sequence"/>
</dbReference>